<comment type="caution">
    <text evidence="1">The sequence shown here is derived from an EMBL/GenBank/DDBJ whole genome shotgun (WGS) entry which is preliminary data.</text>
</comment>
<dbReference type="EMBL" id="BKCJ010536239">
    <property type="protein sequence ID" value="GFB02630.1"/>
    <property type="molecule type" value="Genomic_DNA"/>
</dbReference>
<dbReference type="AlphaFoldDB" id="A0A699KML9"/>
<protein>
    <submittedName>
        <fullName evidence="1">Uncharacterized protein</fullName>
    </submittedName>
</protein>
<proteinExistence type="predicted"/>
<sequence length="193" mass="22031">YEFVSLDPKLESRKSAMDKSFTLGSNEEDDHVTILQWRLFESSGCLLLVCRDDIDSKEFTIYEIVKGCPVCAVREEDSFLVINISGKVVKYNIISKTINQIFDIEKKGTSKELEAIKYIQKQRKENKNKNPGTLTARETKGMKKLLDRGQSLSFHSVKRKTPHRGGRATGFHSGVVYKVDHYPYEFIPSFASV</sequence>
<feature type="non-terminal residue" evidence="1">
    <location>
        <position position="1"/>
    </location>
</feature>
<reference evidence="1" key="1">
    <citation type="journal article" date="2019" name="Sci. Rep.">
        <title>Draft genome of Tanacetum cinerariifolium, the natural source of mosquito coil.</title>
        <authorList>
            <person name="Yamashiro T."/>
            <person name="Shiraishi A."/>
            <person name="Satake H."/>
            <person name="Nakayama K."/>
        </authorList>
    </citation>
    <scope>NUCLEOTIDE SEQUENCE</scope>
</reference>
<organism evidence="1">
    <name type="scientific">Tanacetum cinerariifolium</name>
    <name type="common">Dalmatian daisy</name>
    <name type="synonym">Chrysanthemum cinerariifolium</name>
    <dbReference type="NCBI Taxonomy" id="118510"/>
    <lineage>
        <taxon>Eukaryota</taxon>
        <taxon>Viridiplantae</taxon>
        <taxon>Streptophyta</taxon>
        <taxon>Embryophyta</taxon>
        <taxon>Tracheophyta</taxon>
        <taxon>Spermatophyta</taxon>
        <taxon>Magnoliopsida</taxon>
        <taxon>eudicotyledons</taxon>
        <taxon>Gunneridae</taxon>
        <taxon>Pentapetalae</taxon>
        <taxon>asterids</taxon>
        <taxon>campanulids</taxon>
        <taxon>Asterales</taxon>
        <taxon>Asteraceae</taxon>
        <taxon>Asteroideae</taxon>
        <taxon>Anthemideae</taxon>
        <taxon>Anthemidinae</taxon>
        <taxon>Tanacetum</taxon>
    </lineage>
</organism>
<evidence type="ECO:0000313" key="1">
    <source>
        <dbReference type="EMBL" id="GFB02630.1"/>
    </source>
</evidence>
<name>A0A699KML9_TANCI</name>
<accession>A0A699KML9</accession>
<gene>
    <name evidence="1" type="ORF">Tci_674601</name>
</gene>